<keyword evidence="1" id="KW-0812">Transmembrane</keyword>
<feature type="transmembrane region" description="Helical" evidence="1">
    <location>
        <begin position="6"/>
        <end position="32"/>
    </location>
</feature>
<evidence type="ECO:0000313" key="2">
    <source>
        <dbReference type="EMBL" id="QRQ92817.1"/>
    </source>
</evidence>
<proteinExistence type="predicted"/>
<evidence type="ECO:0000256" key="1">
    <source>
        <dbReference type="SAM" id="Phobius"/>
    </source>
</evidence>
<name>A0A375G1V2_9BURK</name>
<evidence type="ECO:0000313" key="3">
    <source>
        <dbReference type="EMBL" id="SPC12732.1"/>
    </source>
</evidence>
<dbReference type="GeneID" id="303492243"/>
<reference evidence="3" key="1">
    <citation type="submission" date="2018-01" db="EMBL/GenBank/DDBJ databases">
        <authorList>
            <person name="Clerissi C."/>
        </authorList>
    </citation>
    <scope>NUCLEOTIDE SEQUENCE</scope>
    <source>
        <strain evidence="3">Cupriavidus oxalaticus LMG 2235</strain>
    </source>
</reference>
<keyword evidence="1" id="KW-0472">Membrane</keyword>
<keyword evidence="4" id="KW-1185">Reference proteome</keyword>
<evidence type="ECO:0000313" key="4">
    <source>
        <dbReference type="Proteomes" id="UP000623307"/>
    </source>
</evidence>
<dbReference type="RefSeq" id="WP_063237882.1">
    <property type="nucleotide sequence ID" value="NZ_CP069810.1"/>
</dbReference>
<dbReference type="EMBL" id="OGUS01000115">
    <property type="protein sequence ID" value="SPC12732.1"/>
    <property type="molecule type" value="Genomic_DNA"/>
</dbReference>
<dbReference type="Proteomes" id="UP000256862">
    <property type="component" value="Chromosome CO2235"/>
</dbReference>
<dbReference type="Proteomes" id="UP000623307">
    <property type="component" value="Chromosome 2"/>
</dbReference>
<gene>
    <name evidence="2" type="primary">ccoS</name>
    <name evidence="3" type="ORF">CO2235_150387</name>
    <name evidence="2" type="ORF">JTE92_22060</name>
</gene>
<organism evidence="3">
    <name type="scientific">Cupriavidus oxalaticus</name>
    <dbReference type="NCBI Taxonomy" id="96344"/>
    <lineage>
        <taxon>Bacteria</taxon>
        <taxon>Pseudomonadati</taxon>
        <taxon>Pseudomonadota</taxon>
        <taxon>Betaproteobacteria</taxon>
        <taxon>Burkholderiales</taxon>
        <taxon>Burkholderiaceae</taxon>
        <taxon>Cupriavidus</taxon>
    </lineage>
</organism>
<dbReference type="EMBL" id="CP069812">
    <property type="protein sequence ID" value="QRQ92817.1"/>
    <property type="molecule type" value="Genomic_DNA"/>
</dbReference>
<reference evidence="2 4" key="2">
    <citation type="submission" date="2021-02" db="EMBL/GenBank/DDBJ databases">
        <title>Complete Genome Sequence of Cupriavidus oxalaticus Strain Ox1, a Soil Oxalate-Degrading Species.</title>
        <authorList>
            <person name="Palmieri F."/>
            <person name="Udriet P."/>
            <person name="Deuasquier M."/>
            <person name="Beaudoing E."/>
            <person name="Johnson S.L."/>
            <person name="Davenport K.W."/>
            <person name="Chain P.S."/>
            <person name="Bindschedler S."/>
            <person name="Junier P."/>
        </authorList>
    </citation>
    <scope>NUCLEOTIDE SEQUENCE [LARGE SCALE GENOMIC DNA]</scope>
    <source>
        <strain evidence="2 4">Ox1</strain>
    </source>
</reference>
<keyword evidence="1" id="KW-1133">Transmembrane helix</keyword>
<dbReference type="AlphaFoldDB" id="A0A375G1V2"/>
<dbReference type="OrthoDB" id="8967242at2"/>
<sequence>MAELTFLQFVVAFFMSLGAVCLFIWAVLSGLFEDVEAIKYKAYRAEVDDDENDENDETETSSHA</sequence>
<protein>
    <submittedName>
        <fullName evidence="2">Cbb3-type cytochrome oxidase assembly protein CcoS</fullName>
    </submittedName>
</protein>
<accession>A0A375G1V2</accession>